<dbReference type="PROSITE" id="PS50092">
    <property type="entry name" value="TSP1"/>
    <property type="match status" value="1"/>
</dbReference>
<keyword evidence="7" id="KW-0217">Developmental protein</keyword>
<evidence type="ECO:0000259" key="9">
    <source>
        <dbReference type="PROSITE" id="PS50017"/>
    </source>
</evidence>
<dbReference type="Pfam" id="PF17217">
    <property type="entry name" value="UPA"/>
    <property type="match status" value="1"/>
</dbReference>
<dbReference type="Gene3D" id="2.60.220.30">
    <property type="match status" value="1"/>
</dbReference>
<comment type="similarity">
    <text evidence="2 7">Belongs to the unc-5 family.</text>
</comment>
<feature type="region of interest" description="Disordered" evidence="8">
    <location>
        <begin position="621"/>
        <end position="640"/>
    </location>
</feature>
<keyword evidence="3 7" id="KW-0812">Transmembrane</keyword>
<keyword evidence="4 7" id="KW-1133">Transmembrane helix</keyword>
<comment type="subcellular location">
    <subcellularLocation>
        <location evidence="7">Cell membrane</location>
        <topology evidence="7">Single-pass type I membrane protein</topology>
    </subcellularLocation>
    <subcellularLocation>
        <location evidence="1">Membrane</location>
        <topology evidence="1">Single-pass membrane protein</topology>
    </subcellularLocation>
</comment>
<dbReference type="SUPFAM" id="SSF82895">
    <property type="entry name" value="TSP-1 type 1 repeat"/>
    <property type="match status" value="1"/>
</dbReference>
<dbReference type="FunFam" id="2.20.100.10:FF:000002">
    <property type="entry name" value="Unc-5 netrin receptor C"/>
    <property type="match status" value="1"/>
</dbReference>
<accession>A0AAN8XQX7</accession>
<evidence type="ECO:0000256" key="8">
    <source>
        <dbReference type="SAM" id="MobiDB-lite"/>
    </source>
</evidence>
<keyword evidence="7" id="KW-0393">Immunoglobulin domain</keyword>
<feature type="transmembrane region" description="Helical" evidence="7">
    <location>
        <begin position="83"/>
        <end position="104"/>
    </location>
</feature>
<dbReference type="SMART" id="SM00209">
    <property type="entry name" value="TSP1"/>
    <property type="match status" value="1"/>
</dbReference>
<feature type="compositionally biased region" description="Low complexity" evidence="8">
    <location>
        <begin position="278"/>
        <end position="290"/>
    </location>
</feature>
<protein>
    <recommendedName>
        <fullName evidence="7">Netrin receptor UNC5</fullName>
    </recommendedName>
</protein>
<evidence type="ECO:0000256" key="1">
    <source>
        <dbReference type="ARBA" id="ARBA00004167"/>
    </source>
</evidence>
<dbReference type="SMART" id="SM00218">
    <property type="entry name" value="ZU5"/>
    <property type="match status" value="1"/>
</dbReference>
<name>A0AAN8XQX7_HALRR</name>
<sequence>MVAIDGSWSSWSSWSTCSPDCRHHRQRSCSSPPPQHGGRYCDGEDMTSTNCTGGMCRSESSVRIYGDRTITEEATTNVMQQDVTLIVVLAVLVPLVLLLLVVVFRKFNRKDRHDGPMYEIATSDYPMSFYCDSTKKVNGIGSPDITHEVQSVPPAVTHPLCYNPAYSDPAYSDPVSLSSDQKSSIGLMDSMYQEHYSAPGSGSTGATGRVCTGSVTSASEHHYDVPHLRNHILQESPTHSEAAHLLPCRSLATPTLNGSLRSQCLDSSDSSQDKPTRSNSPASLSSDASAYRPSLTSYSETNHGCQLPLEIMEADGMAWGIMTASGGRLVMAEYGLTLTIPEGALSRDSCQQVYIAVKAHPQNGPPLNERQTLLSPVIMCGPANVCLLKPAVLSFEHCASLQHATWQVHVFASSSHVKTVNSEQAWFRLLTMGEERIDTPVLTQLDGSQVHLMMETLQQFALVGESAGSNAAVKQLKLIAAAPPPTSSGALNVSISITHDTTAGLTSIIQSERKRGASLLDKPKTLLLQDCGANLCLSLDELGPGWLLSPSQQYQEVSFEHLWNGSREPVSVAFTLIRTEGKESPLSCRVVTQQKGLSTHRQHLRINSDFPYAPVTASPAHTAPRSLTVTSSSDSSSLVTLTPEPTAFRLPQRLRHELCHCLDPPNARGNDWRMLAARLNLDRYLNYLACKSSPTEHILDLWEARHRDQKALADLLNILRAIGRPDAVHIVESHAGAWV</sequence>
<reference evidence="11 12" key="1">
    <citation type="submission" date="2023-11" db="EMBL/GenBank/DDBJ databases">
        <title>Halocaridina rubra genome assembly.</title>
        <authorList>
            <person name="Smith C."/>
        </authorList>
    </citation>
    <scope>NUCLEOTIDE SEQUENCE [LARGE SCALE GENOMIC DNA]</scope>
    <source>
        <strain evidence="11">EP-1</strain>
        <tissue evidence="11">Whole</tissue>
    </source>
</reference>
<dbReference type="InterPro" id="IPR011029">
    <property type="entry name" value="DEATH-like_dom_sf"/>
</dbReference>
<gene>
    <name evidence="11" type="primary">UNC5C</name>
    <name evidence="11" type="ORF">SK128_025441</name>
</gene>
<dbReference type="Gene3D" id="1.10.533.10">
    <property type="entry name" value="Death Domain, Fas"/>
    <property type="match status" value="1"/>
</dbReference>
<proteinExistence type="inferred from homology"/>
<evidence type="ECO:0000256" key="5">
    <source>
        <dbReference type="ARBA" id="ARBA00023136"/>
    </source>
</evidence>
<feature type="region of interest" description="Disordered" evidence="8">
    <location>
        <begin position="259"/>
        <end position="291"/>
    </location>
</feature>
<evidence type="ECO:0000313" key="11">
    <source>
        <dbReference type="EMBL" id="KAK7084089.1"/>
    </source>
</evidence>
<feature type="domain" description="Death" evidence="9">
    <location>
        <begin position="669"/>
        <end position="735"/>
    </location>
</feature>
<dbReference type="InterPro" id="IPR036383">
    <property type="entry name" value="TSP1_rpt_sf"/>
</dbReference>
<dbReference type="PROSITE" id="PS51145">
    <property type="entry name" value="ZU5"/>
    <property type="match status" value="1"/>
</dbReference>
<dbReference type="InterPro" id="IPR000884">
    <property type="entry name" value="TSP1_rpt"/>
</dbReference>
<evidence type="ECO:0000256" key="6">
    <source>
        <dbReference type="ARBA" id="ARBA00023157"/>
    </source>
</evidence>
<dbReference type="AlphaFoldDB" id="A0AAN8XQX7"/>
<evidence type="ECO:0000256" key="4">
    <source>
        <dbReference type="ARBA" id="ARBA00022989"/>
    </source>
</evidence>
<organism evidence="11 12">
    <name type="scientific">Halocaridina rubra</name>
    <name type="common">Hawaiian red shrimp</name>
    <dbReference type="NCBI Taxonomy" id="373956"/>
    <lineage>
        <taxon>Eukaryota</taxon>
        <taxon>Metazoa</taxon>
        <taxon>Ecdysozoa</taxon>
        <taxon>Arthropoda</taxon>
        <taxon>Crustacea</taxon>
        <taxon>Multicrustacea</taxon>
        <taxon>Malacostraca</taxon>
        <taxon>Eumalacostraca</taxon>
        <taxon>Eucarida</taxon>
        <taxon>Decapoda</taxon>
        <taxon>Pleocyemata</taxon>
        <taxon>Caridea</taxon>
        <taxon>Atyoidea</taxon>
        <taxon>Atyidae</taxon>
        <taxon>Halocaridina</taxon>
    </lineage>
</organism>
<dbReference type="PANTHER" id="PTHR12582">
    <property type="entry name" value="NETRIN RECEPTOR UNC5"/>
    <property type="match status" value="1"/>
</dbReference>
<dbReference type="InterPro" id="IPR000906">
    <property type="entry name" value="ZU5_dom"/>
</dbReference>
<evidence type="ECO:0000313" key="12">
    <source>
        <dbReference type="Proteomes" id="UP001381693"/>
    </source>
</evidence>
<dbReference type="InterPro" id="IPR000488">
    <property type="entry name" value="Death_dom"/>
</dbReference>
<evidence type="ECO:0000259" key="10">
    <source>
        <dbReference type="PROSITE" id="PS51145"/>
    </source>
</evidence>
<dbReference type="SMART" id="SM00005">
    <property type="entry name" value="DEATH"/>
    <property type="match status" value="1"/>
</dbReference>
<dbReference type="InterPro" id="IPR037936">
    <property type="entry name" value="UNC5A-D"/>
</dbReference>
<dbReference type="GO" id="GO:0005886">
    <property type="term" value="C:plasma membrane"/>
    <property type="evidence" value="ECO:0007669"/>
    <property type="project" value="UniProtKB-SubCell"/>
</dbReference>
<keyword evidence="6" id="KW-1015">Disulfide bond</keyword>
<dbReference type="GO" id="GO:0005042">
    <property type="term" value="F:netrin receptor activity"/>
    <property type="evidence" value="ECO:0007669"/>
    <property type="project" value="UniProtKB-UniRule"/>
</dbReference>
<dbReference type="Pfam" id="PF00791">
    <property type="entry name" value="ZU5"/>
    <property type="match status" value="1"/>
</dbReference>
<feature type="compositionally biased region" description="Low complexity" evidence="8">
    <location>
        <begin position="626"/>
        <end position="640"/>
    </location>
</feature>
<dbReference type="Proteomes" id="UP001381693">
    <property type="component" value="Unassembled WGS sequence"/>
</dbReference>
<dbReference type="CDD" id="cd08781">
    <property type="entry name" value="Death_UNC5-like"/>
    <property type="match status" value="1"/>
</dbReference>
<dbReference type="SUPFAM" id="SSF47986">
    <property type="entry name" value="DEATH domain"/>
    <property type="match status" value="1"/>
</dbReference>
<comment type="function">
    <text evidence="7">Receptor for netrin required for axon guidance. Mediates axon repulsion of neuronal growth cones in the developing nervous system upon ligand binding.</text>
</comment>
<keyword evidence="5 7" id="KW-0472">Membrane</keyword>
<evidence type="ECO:0000256" key="2">
    <source>
        <dbReference type="ARBA" id="ARBA00009844"/>
    </source>
</evidence>
<dbReference type="EMBL" id="JAXCGZ010002284">
    <property type="protein sequence ID" value="KAK7084089.1"/>
    <property type="molecule type" value="Genomic_DNA"/>
</dbReference>
<keyword evidence="7 11" id="KW-0675">Receptor</keyword>
<dbReference type="InterPro" id="IPR033772">
    <property type="entry name" value="UPA"/>
</dbReference>
<comment type="caution">
    <text evidence="11">The sequence shown here is derived from an EMBL/GenBank/DDBJ whole genome shotgun (WGS) entry which is preliminary data.</text>
</comment>
<dbReference type="PANTHER" id="PTHR12582:SF47">
    <property type="entry name" value="NETRIN RECEPTOR UNC-5"/>
    <property type="match status" value="1"/>
</dbReference>
<dbReference type="Pfam" id="PF00531">
    <property type="entry name" value="Death"/>
    <property type="match status" value="1"/>
</dbReference>
<keyword evidence="12" id="KW-1185">Reference proteome</keyword>
<evidence type="ECO:0000256" key="3">
    <source>
        <dbReference type="ARBA" id="ARBA00022692"/>
    </source>
</evidence>
<evidence type="ECO:0000256" key="7">
    <source>
        <dbReference type="RuleBase" id="RU367033"/>
    </source>
</evidence>
<feature type="domain" description="ZU5" evidence="10">
    <location>
        <begin position="316"/>
        <end position="466"/>
    </location>
</feature>
<dbReference type="FunFam" id="1.10.533.10:FF:000092">
    <property type="entry name" value="Netrin receptor unc-5"/>
    <property type="match status" value="1"/>
</dbReference>
<dbReference type="GO" id="GO:0008045">
    <property type="term" value="P:motor neuron axon guidance"/>
    <property type="evidence" value="ECO:0007669"/>
    <property type="project" value="TreeGrafter"/>
</dbReference>
<dbReference type="PROSITE" id="PS50017">
    <property type="entry name" value="DEATH_DOMAIN"/>
    <property type="match status" value="1"/>
</dbReference>
<feature type="compositionally biased region" description="Low complexity" evidence="8">
    <location>
        <begin position="259"/>
        <end position="270"/>
    </location>
</feature>
<dbReference type="Gene3D" id="2.20.100.10">
    <property type="entry name" value="Thrombospondin type-1 (TSP1) repeat"/>
    <property type="match status" value="1"/>
</dbReference>